<dbReference type="PROSITE" id="PS51747">
    <property type="entry name" value="CYT_DCMP_DEAMINASES_2"/>
    <property type="match status" value="1"/>
</dbReference>
<keyword evidence="2" id="KW-0862">Zinc</keyword>
<dbReference type="InterPro" id="IPR002125">
    <property type="entry name" value="CMP_dCMP_dom"/>
</dbReference>
<proteinExistence type="predicted"/>
<dbReference type="SUPFAM" id="SSF53927">
    <property type="entry name" value="Cytidine deaminase-like"/>
    <property type="match status" value="1"/>
</dbReference>
<sequence>MSHQEWIARCIDLATENRAHGQAPFAALVVQNGKVVGKGVNDVKATNDLTGHAEIRALQAAARQTGSRRLAGCVLYTSCEPCPMCLGAIYWSGITQVYYGLSIAGQAEFSDLPQRQYAEFRLAAQERSVQALQASPDGVDPRRPFLAK</sequence>
<organism evidence="4 5">
    <name type="scientific">Halomonas tibetensis</name>
    <dbReference type="NCBI Taxonomy" id="2259590"/>
    <lineage>
        <taxon>Bacteria</taxon>
        <taxon>Pseudomonadati</taxon>
        <taxon>Pseudomonadota</taxon>
        <taxon>Gammaproteobacteria</taxon>
        <taxon>Oceanospirillales</taxon>
        <taxon>Halomonadaceae</taxon>
        <taxon>Halomonas</taxon>
    </lineage>
</organism>
<dbReference type="CDD" id="cd01285">
    <property type="entry name" value="nucleoside_deaminase"/>
    <property type="match status" value="1"/>
</dbReference>
<dbReference type="EC" id="3.5.4.33" evidence="4"/>
<dbReference type="EMBL" id="JBHRSQ010000007">
    <property type="protein sequence ID" value="MFC2991380.1"/>
    <property type="molecule type" value="Genomic_DNA"/>
</dbReference>
<dbReference type="Pfam" id="PF00383">
    <property type="entry name" value="dCMP_cyt_deam_1"/>
    <property type="match status" value="1"/>
</dbReference>
<keyword evidence="1" id="KW-0479">Metal-binding</keyword>
<dbReference type="GO" id="GO:0052717">
    <property type="term" value="F:tRNA-specific adenosine-34 deaminase activity"/>
    <property type="evidence" value="ECO:0007669"/>
    <property type="project" value="UniProtKB-EC"/>
</dbReference>
<dbReference type="PROSITE" id="PS00903">
    <property type="entry name" value="CYT_DCMP_DEAMINASES_1"/>
    <property type="match status" value="1"/>
</dbReference>
<protein>
    <submittedName>
        <fullName evidence="4">Nucleoside deaminase</fullName>
        <ecNumber evidence="4">3.5.4.33</ecNumber>
    </submittedName>
</protein>
<accession>A0ABV7B2G0</accession>
<name>A0ABV7B2G0_9GAMM</name>
<feature type="domain" description="CMP/dCMP-type deaminase" evidence="3">
    <location>
        <begin position="1"/>
        <end position="112"/>
    </location>
</feature>
<dbReference type="Gene3D" id="3.40.140.10">
    <property type="entry name" value="Cytidine Deaminase, domain 2"/>
    <property type="match status" value="1"/>
</dbReference>
<dbReference type="RefSeq" id="WP_379755530.1">
    <property type="nucleotide sequence ID" value="NZ_JBHRSQ010000007.1"/>
</dbReference>
<comment type="caution">
    <text evidence="4">The sequence shown here is derived from an EMBL/GenBank/DDBJ whole genome shotgun (WGS) entry which is preliminary data.</text>
</comment>
<evidence type="ECO:0000313" key="5">
    <source>
        <dbReference type="Proteomes" id="UP001595386"/>
    </source>
</evidence>
<reference evidence="5" key="1">
    <citation type="journal article" date="2019" name="Int. J. Syst. Evol. Microbiol.">
        <title>The Global Catalogue of Microorganisms (GCM) 10K type strain sequencing project: providing services to taxonomists for standard genome sequencing and annotation.</title>
        <authorList>
            <consortium name="The Broad Institute Genomics Platform"/>
            <consortium name="The Broad Institute Genome Sequencing Center for Infectious Disease"/>
            <person name="Wu L."/>
            <person name="Ma J."/>
        </authorList>
    </citation>
    <scope>NUCLEOTIDE SEQUENCE [LARGE SCALE GENOMIC DNA]</scope>
    <source>
        <strain evidence="5">KCTC 52660</strain>
    </source>
</reference>
<evidence type="ECO:0000313" key="4">
    <source>
        <dbReference type="EMBL" id="MFC2991380.1"/>
    </source>
</evidence>
<dbReference type="PANTHER" id="PTHR11079">
    <property type="entry name" value="CYTOSINE DEAMINASE FAMILY MEMBER"/>
    <property type="match status" value="1"/>
</dbReference>
<dbReference type="InterPro" id="IPR016193">
    <property type="entry name" value="Cytidine_deaminase-like"/>
</dbReference>
<keyword evidence="4" id="KW-0378">Hydrolase</keyword>
<evidence type="ECO:0000259" key="3">
    <source>
        <dbReference type="PROSITE" id="PS51747"/>
    </source>
</evidence>
<dbReference type="PANTHER" id="PTHR11079:SF161">
    <property type="entry name" value="CMP_DCMP-TYPE DEAMINASE DOMAIN-CONTAINING PROTEIN"/>
    <property type="match status" value="1"/>
</dbReference>
<gene>
    <name evidence="4" type="ORF">ACFODV_04990</name>
</gene>
<evidence type="ECO:0000256" key="1">
    <source>
        <dbReference type="ARBA" id="ARBA00022723"/>
    </source>
</evidence>
<dbReference type="Proteomes" id="UP001595386">
    <property type="component" value="Unassembled WGS sequence"/>
</dbReference>
<dbReference type="InterPro" id="IPR016192">
    <property type="entry name" value="APOBEC/CMP_deaminase_Zn-bd"/>
</dbReference>
<keyword evidence="5" id="KW-1185">Reference proteome</keyword>
<evidence type="ECO:0000256" key="2">
    <source>
        <dbReference type="ARBA" id="ARBA00022833"/>
    </source>
</evidence>